<proteinExistence type="predicted"/>
<accession>A0A2M7T9B0</accession>
<dbReference type="PANTHER" id="PTHR35579">
    <property type="entry name" value="CRISPR SYSTEM CMS ENDORIBONUCLEASE CSM3"/>
    <property type="match status" value="1"/>
</dbReference>
<keyword evidence="1" id="KW-0051">Antiviral defense</keyword>
<comment type="subunit">
    <text evidence="2">Part of the Csm effector complex that includes Cas10, Csm2, Csm3, Csm4 and Csm5.</text>
</comment>
<reference evidence="5" key="1">
    <citation type="submission" date="2017-09" db="EMBL/GenBank/DDBJ databases">
        <title>Depth-based differentiation of microbial function through sediment-hosted aquifers and enrichment of novel symbionts in the deep terrestrial subsurface.</title>
        <authorList>
            <person name="Probst A.J."/>
            <person name="Ladd B."/>
            <person name="Jarett J.K."/>
            <person name="Geller-Mcgrath D.E."/>
            <person name="Sieber C.M.K."/>
            <person name="Emerson J.B."/>
            <person name="Anantharaman K."/>
            <person name="Thomas B.C."/>
            <person name="Malmstrom R."/>
            <person name="Stieglmeier M."/>
            <person name="Klingl A."/>
            <person name="Woyke T."/>
            <person name="Ryan C.M."/>
            <person name="Banfield J.F."/>
        </authorList>
    </citation>
    <scope>NUCLEOTIDE SEQUENCE [LARGE SCALE GENOMIC DNA]</scope>
</reference>
<evidence type="ECO:0000313" key="5">
    <source>
        <dbReference type="Proteomes" id="UP000230956"/>
    </source>
</evidence>
<dbReference type="CDD" id="cd09726">
    <property type="entry name" value="RAMP_I_III"/>
    <property type="match status" value="1"/>
</dbReference>
<feature type="domain" description="CRISPR type III-associated protein" evidence="3">
    <location>
        <begin position="258"/>
        <end position="452"/>
    </location>
</feature>
<dbReference type="Pfam" id="PF03787">
    <property type="entry name" value="RAMPs"/>
    <property type="match status" value="2"/>
</dbReference>
<dbReference type="Proteomes" id="UP000230956">
    <property type="component" value="Unassembled WGS sequence"/>
</dbReference>
<feature type="domain" description="CRISPR type III-associated protein" evidence="3">
    <location>
        <begin position="16"/>
        <end position="197"/>
    </location>
</feature>
<dbReference type="RefSeq" id="WP_286679298.1">
    <property type="nucleotide sequence ID" value="NZ_MNXI01000142.1"/>
</dbReference>
<protein>
    <recommendedName>
        <fullName evidence="3">CRISPR type III-associated protein domain-containing protein</fullName>
    </recommendedName>
</protein>
<evidence type="ECO:0000256" key="2">
    <source>
        <dbReference type="ARBA" id="ARBA00093789"/>
    </source>
</evidence>
<sequence>MIIEANTLRYIARTVIEFKTPFLISAGESDFFSDVMFVADANGLPTIPGSSIAGILRHEVEKITPDKVNELFGFQGTGEDKEKERGSRLTVSWGCIHDSANRLVEGIVNLNRLNDQVLKQAINSLARDHVCITDRGIAKGGGKFDERYVSAGHRFTFEMMLEGSEKDLGDWHTLLSLLTSGTIRIGGKTRRGLGSFEVISLKEGIFDLAELLGFTDFSRHPIKLSENSNVLKERLDAISELVATESITASIELKPKGFWLIGGGSDSQADIAPVLESRIKWTNGKGKIGEEEVLVPGTAIKGSLAHRTAYYYNALSEVFLDDLSRQDIDRYTASNNDAIRELFGYCKNDAIEEDGQRGRVFIDDIFIGKPEQKIVNHVAIDRFTGGAKTMSGALFSERPFFKGNGFELKLTITEPDKISPNARKAFALALNDMASGRLSIGSGAGRGNGFFEALNGVAWSNEGKTWIGDAV</sequence>
<evidence type="ECO:0000256" key="1">
    <source>
        <dbReference type="ARBA" id="ARBA00023118"/>
    </source>
</evidence>
<dbReference type="GO" id="GO:0051607">
    <property type="term" value="P:defense response to virus"/>
    <property type="evidence" value="ECO:0007669"/>
    <property type="project" value="UniProtKB-KW"/>
</dbReference>
<comment type="caution">
    <text evidence="4">The sequence shown here is derived from an EMBL/GenBank/DDBJ whole genome shotgun (WGS) entry which is preliminary data.</text>
</comment>
<dbReference type="AlphaFoldDB" id="A0A2M7T9B0"/>
<evidence type="ECO:0000259" key="3">
    <source>
        <dbReference type="Pfam" id="PF03787"/>
    </source>
</evidence>
<dbReference type="InterPro" id="IPR052216">
    <property type="entry name" value="CRISPR_Csm3_endoribonuclease"/>
</dbReference>
<dbReference type="EMBL" id="PFNG01000076">
    <property type="protein sequence ID" value="PIZ40898.1"/>
    <property type="molecule type" value="Genomic_DNA"/>
</dbReference>
<name>A0A2M7T9B0_9ACTN</name>
<organism evidence="4 5">
    <name type="scientific">Candidatus Aquicultor secundus</name>
    <dbReference type="NCBI Taxonomy" id="1973895"/>
    <lineage>
        <taxon>Bacteria</taxon>
        <taxon>Bacillati</taxon>
        <taxon>Actinomycetota</taxon>
        <taxon>Candidatus Aquicultoria</taxon>
        <taxon>Candidatus Aquicultorales</taxon>
        <taxon>Candidatus Aquicultoraceae</taxon>
        <taxon>Candidatus Aquicultor</taxon>
    </lineage>
</organism>
<evidence type="ECO:0000313" key="4">
    <source>
        <dbReference type="EMBL" id="PIZ40898.1"/>
    </source>
</evidence>
<dbReference type="PANTHER" id="PTHR35579:SF3">
    <property type="entry name" value="CRISPR SYSTEM CMS ENDORIBONUCLEASE CSM3"/>
    <property type="match status" value="1"/>
</dbReference>
<gene>
    <name evidence="4" type="ORF">COY37_03150</name>
</gene>
<dbReference type="InterPro" id="IPR005537">
    <property type="entry name" value="RAMP_III_fam"/>
</dbReference>